<sequence>MKFSDLFRFWRLKERGDSDINVNTFLASRSEYDISSCQSSIWTKDQCD</sequence>
<evidence type="ECO:0000313" key="1">
    <source>
        <dbReference type="EMBL" id="CBY24240.1"/>
    </source>
</evidence>
<dbReference type="InParanoid" id="E4XF55"/>
<dbReference type="Proteomes" id="UP000001307">
    <property type="component" value="Unassembled WGS sequence"/>
</dbReference>
<dbReference type="EMBL" id="FN653044">
    <property type="protein sequence ID" value="CBY24240.1"/>
    <property type="molecule type" value="Genomic_DNA"/>
</dbReference>
<organism evidence="1">
    <name type="scientific">Oikopleura dioica</name>
    <name type="common">Tunicate</name>
    <dbReference type="NCBI Taxonomy" id="34765"/>
    <lineage>
        <taxon>Eukaryota</taxon>
        <taxon>Metazoa</taxon>
        <taxon>Chordata</taxon>
        <taxon>Tunicata</taxon>
        <taxon>Appendicularia</taxon>
        <taxon>Copelata</taxon>
        <taxon>Oikopleuridae</taxon>
        <taxon>Oikopleura</taxon>
    </lineage>
</organism>
<evidence type="ECO:0000313" key="2">
    <source>
        <dbReference type="Proteomes" id="UP000001307"/>
    </source>
</evidence>
<proteinExistence type="predicted"/>
<protein>
    <submittedName>
        <fullName evidence="1">Uncharacterized protein</fullName>
    </submittedName>
</protein>
<accession>E4XF55</accession>
<keyword evidence="2" id="KW-1185">Reference proteome</keyword>
<dbReference type="OrthoDB" id="10489429at2759"/>
<gene>
    <name evidence="1" type="ORF">GSOID_T00009592001</name>
</gene>
<reference evidence="1" key="1">
    <citation type="journal article" date="2010" name="Science">
        <title>Plasticity of animal genome architecture unmasked by rapid evolution of a pelagic tunicate.</title>
        <authorList>
            <person name="Denoeud F."/>
            <person name="Henriet S."/>
            <person name="Mungpakdee S."/>
            <person name="Aury J.M."/>
            <person name="Da Silva C."/>
            <person name="Brinkmann H."/>
            <person name="Mikhaleva J."/>
            <person name="Olsen L.C."/>
            <person name="Jubin C."/>
            <person name="Canestro C."/>
            <person name="Bouquet J.M."/>
            <person name="Danks G."/>
            <person name="Poulain J."/>
            <person name="Campsteijn C."/>
            <person name="Adamski M."/>
            <person name="Cross I."/>
            <person name="Yadetie F."/>
            <person name="Muffato M."/>
            <person name="Louis A."/>
            <person name="Butcher S."/>
            <person name="Tsagkogeorga G."/>
            <person name="Konrad A."/>
            <person name="Singh S."/>
            <person name="Jensen M.F."/>
            <person name="Cong E.H."/>
            <person name="Eikeseth-Otteraa H."/>
            <person name="Noel B."/>
            <person name="Anthouard V."/>
            <person name="Porcel B.M."/>
            <person name="Kachouri-Lafond R."/>
            <person name="Nishino A."/>
            <person name="Ugolini M."/>
            <person name="Chourrout P."/>
            <person name="Nishida H."/>
            <person name="Aasland R."/>
            <person name="Huzurbazar S."/>
            <person name="Westhof E."/>
            <person name="Delsuc F."/>
            <person name="Lehrach H."/>
            <person name="Reinhardt R."/>
            <person name="Weissenbach J."/>
            <person name="Roy S.W."/>
            <person name="Artiguenave F."/>
            <person name="Postlethwait J.H."/>
            <person name="Manak J.R."/>
            <person name="Thompson E.M."/>
            <person name="Jaillon O."/>
            <person name="Du Pasquier L."/>
            <person name="Boudinot P."/>
            <person name="Liberles D.A."/>
            <person name="Volff J.N."/>
            <person name="Philippe H."/>
            <person name="Lenhard B."/>
            <person name="Roest Crollius H."/>
            <person name="Wincker P."/>
            <person name="Chourrout D."/>
        </authorList>
    </citation>
    <scope>NUCLEOTIDE SEQUENCE [LARGE SCALE GENOMIC DNA]</scope>
</reference>
<name>E4XF55_OIKDI</name>
<dbReference type="AlphaFoldDB" id="E4XF55"/>